<evidence type="ECO:0000256" key="1">
    <source>
        <dbReference type="SAM" id="MobiDB-lite"/>
    </source>
</evidence>
<dbReference type="CDD" id="cd04508">
    <property type="entry name" value="Tudor_SF"/>
    <property type="match status" value="1"/>
</dbReference>
<dbReference type="SMART" id="SM00333">
    <property type="entry name" value="TUDOR"/>
    <property type="match status" value="3"/>
</dbReference>
<dbReference type="Proteomes" id="UP000194003">
    <property type="component" value="Unassembled WGS sequence"/>
</dbReference>
<feature type="domain" description="Tudor" evidence="2">
    <location>
        <begin position="36"/>
        <end position="87"/>
    </location>
</feature>
<dbReference type="SUPFAM" id="SSF63748">
    <property type="entry name" value="Tudor/PWWP/MBT"/>
    <property type="match status" value="2"/>
</dbReference>
<feature type="domain" description="Tudor" evidence="2">
    <location>
        <begin position="88"/>
        <end position="142"/>
    </location>
</feature>
<reference evidence="3 4" key="1">
    <citation type="journal article" date="2016" name="BMC Genomics">
        <title>Combined genomic and structural analyses of a cultured magnetotactic bacterium reveals its niche adaptation to a dynamic environment.</title>
        <authorList>
            <person name="Araujo A.C."/>
            <person name="Morillo V."/>
            <person name="Cypriano J."/>
            <person name="Teixeira L.C."/>
            <person name="Leao P."/>
            <person name="Lyra S."/>
            <person name="Almeida L.G."/>
            <person name="Bazylinski D.A."/>
            <person name="Vasconcellos A.T."/>
            <person name="Abreu F."/>
            <person name="Lins U."/>
        </authorList>
    </citation>
    <scope>NUCLEOTIDE SEQUENCE [LARGE SCALE GENOMIC DNA]</scope>
    <source>
        <strain evidence="3 4">IT-1</strain>
    </source>
</reference>
<comment type="caution">
    <text evidence="3">The sequence shown here is derived from an EMBL/GenBank/DDBJ whole genome shotgun (WGS) entry which is preliminary data.</text>
</comment>
<dbReference type="EMBL" id="LVJN01000015">
    <property type="protein sequence ID" value="OSM06905.1"/>
    <property type="molecule type" value="Genomic_DNA"/>
</dbReference>
<dbReference type="AlphaFoldDB" id="A0A1Y2KAR9"/>
<evidence type="ECO:0000313" key="3">
    <source>
        <dbReference type="EMBL" id="OSM06905.1"/>
    </source>
</evidence>
<sequence>MGDELGKAIGGLFQGLANELADGADDRDDRRAMGTVTYAPGEHILGQWTNGKWHSARIRAVTTEGYHLLFDDGDTLVVGANQIAPFSWSAGTRVQCKWQQGGTYYNGVIARISGDKMRIRYDDGDQETTTTRYCRSDSAKAAVASRPTRRAAPAQVQPSETRVGGYGLPSAPPNYARSMLGAGDRCLGKWTNGYWYPARIRATNGSTYALAFDDGDSLKVGPGGVKRIDWRKGSLVQCKLNGRYADATVGSAGSRTLLVHYHQGGSQQVPLGVCRSQ</sequence>
<protein>
    <recommendedName>
        <fullName evidence="2">Tudor domain-containing protein</fullName>
    </recommendedName>
</protein>
<accession>A0A1Y2KAR9</accession>
<evidence type="ECO:0000313" key="4">
    <source>
        <dbReference type="Proteomes" id="UP000194003"/>
    </source>
</evidence>
<name>A0A1Y2KAR9_9PROT</name>
<feature type="region of interest" description="Disordered" evidence="1">
    <location>
        <begin position="144"/>
        <end position="167"/>
    </location>
</feature>
<evidence type="ECO:0000259" key="2">
    <source>
        <dbReference type="SMART" id="SM00333"/>
    </source>
</evidence>
<feature type="domain" description="Tudor" evidence="2">
    <location>
        <begin position="178"/>
        <end position="233"/>
    </location>
</feature>
<gene>
    <name evidence="3" type="ORF">MAIT1_00213</name>
</gene>
<dbReference type="InterPro" id="IPR002999">
    <property type="entry name" value="Tudor"/>
</dbReference>
<organism evidence="3 4">
    <name type="scientific">Magnetofaba australis IT-1</name>
    <dbReference type="NCBI Taxonomy" id="1434232"/>
    <lineage>
        <taxon>Bacteria</taxon>
        <taxon>Pseudomonadati</taxon>
        <taxon>Pseudomonadota</taxon>
        <taxon>Magnetococcia</taxon>
        <taxon>Magnetococcales</taxon>
        <taxon>Magnetococcaceae</taxon>
        <taxon>Magnetofaba</taxon>
    </lineage>
</organism>
<keyword evidence="4" id="KW-1185">Reference proteome</keyword>
<dbReference type="Gene3D" id="2.30.30.140">
    <property type="match status" value="3"/>
</dbReference>
<dbReference type="PANTHER" id="PTHR46297">
    <property type="entry name" value="ZINC FINGER CCCH-TYPE WITH G PATCH DOMAIN-CONTAINING PROTEIN"/>
    <property type="match status" value="1"/>
</dbReference>
<proteinExistence type="predicted"/>